<feature type="compositionally biased region" description="Low complexity" evidence="1">
    <location>
        <begin position="119"/>
        <end position="141"/>
    </location>
</feature>
<dbReference type="InterPro" id="IPR010308">
    <property type="entry name" value="TRP_C"/>
</dbReference>
<feature type="transmembrane region" description="Helical" evidence="2">
    <location>
        <begin position="863"/>
        <end position="882"/>
    </location>
</feature>
<dbReference type="InterPro" id="IPR040241">
    <property type="entry name" value="TRP_Flc/Pkd2-like"/>
</dbReference>
<keyword evidence="3" id="KW-0732">Signal</keyword>
<feature type="transmembrane region" description="Helical" evidence="2">
    <location>
        <begin position="916"/>
        <end position="936"/>
    </location>
</feature>
<feature type="domain" description="TRP C-terminal" evidence="4">
    <location>
        <begin position="691"/>
        <end position="975"/>
    </location>
</feature>
<feature type="transmembrane region" description="Helical" evidence="2">
    <location>
        <begin position="604"/>
        <end position="626"/>
    </location>
</feature>
<dbReference type="PANTHER" id="PTHR31145:SF6">
    <property type="entry name" value="INTEGRAL MEMBRANE PROTEIN (AFU_ORTHOLOGUE AFUA_7G01610)"/>
    <property type="match status" value="1"/>
</dbReference>
<comment type="caution">
    <text evidence="5">The sequence shown here is derived from an EMBL/GenBank/DDBJ whole genome shotgun (WGS) entry which is preliminary data.</text>
</comment>
<feature type="compositionally biased region" description="Polar residues" evidence="1">
    <location>
        <begin position="549"/>
        <end position="567"/>
    </location>
</feature>
<feature type="transmembrane region" description="Helical" evidence="2">
    <location>
        <begin position="646"/>
        <end position="665"/>
    </location>
</feature>
<feature type="compositionally biased region" description="Polar residues" evidence="1">
    <location>
        <begin position="1021"/>
        <end position="1036"/>
    </location>
</feature>
<dbReference type="GO" id="GO:0055085">
    <property type="term" value="P:transmembrane transport"/>
    <property type="evidence" value="ECO:0007669"/>
    <property type="project" value="TreeGrafter"/>
</dbReference>
<feature type="region of interest" description="Disordered" evidence="1">
    <location>
        <begin position="1015"/>
        <end position="1036"/>
    </location>
</feature>
<dbReference type="Proteomes" id="UP000794436">
    <property type="component" value="Unassembled WGS sequence"/>
</dbReference>
<feature type="transmembrane region" description="Helical" evidence="2">
    <location>
        <begin position="888"/>
        <end position="909"/>
    </location>
</feature>
<keyword evidence="2" id="KW-0472">Membrane</keyword>
<feature type="transmembrane region" description="Helical" evidence="2">
    <location>
        <begin position="718"/>
        <end position="744"/>
    </location>
</feature>
<dbReference type="GO" id="GO:0016020">
    <property type="term" value="C:membrane"/>
    <property type="evidence" value="ECO:0007669"/>
    <property type="project" value="TreeGrafter"/>
</dbReference>
<keyword evidence="2" id="KW-0812">Transmembrane</keyword>
<feature type="compositionally biased region" description="Pro residues" evidence="1">
    <location>
        <begin position="142"/>
        <end position="442"/>
    </location>
</feature>
<organism evidence="5 6">
    <name type="scientific">Pythium oligandrum</name>
    <name type="common">Mycoparasitic fungus</name>
    <dbReference type="NCBI Taxonomy" id="41045"/>
    <lineage>
        <taxon>Eukaryota</taxon>
        <taxon>Sar</taxon>
        <taxon>Stramenopiles</taxon>
        <taxon>Oomycota</taxon>
        <taxon>Peronosporomycetes</taxon>
        <taxon>Pythiales</taxon>
        <taxon>Pythiaceae</taxon>
        <taxon>Pythium</taxon>
    </lineage>
</organism>
<feature type="region of interest" description="Disordered" evidence="1">
    <location>
        <begin position="46"/>
        <end position="495"/>
    </location>
</feature>
<feature type="compositionally biased region" description="Low complexity" evidence="1">
    <location>
        <begin position="46"/>
        <end position="66"/>
    </location>
</feature>
<accession>A0A8K1CMK3</accession>
<keyword evidence="2" id="KW-1133">Transmembrane helix</keyword>
<dbReference type="OrthoDB" id="72921at2759"/>
<feature type="transmembrane region" description="Helical" evidence="2">
    <location>
        <begin position="776"/>
        <end position="796"/>
    </location>
</feature>
<feature type="compositionally biased region" description="Pro residues" evidence="1">
    <location>
        <begin position="69"/>
        <end position="88"/>
    </location>
</feature>
<feature type="transmembrane region" description="Helical" evidence="2">
    <location>
        <begin position="948"/>
        <end position="966"/>
    </location>
</feature>
<evidence type="ECO:0000313" key="6">
    <source>
        <dbReference type="Proteomes" id="UP000794436"/>
    </source>
</evidence>
<gene>
    <name evidence="5" type="ORF">Poli38472_003835</name>
</gene>
<proteinExistence type="predicted"/>
<evidence type="ECO:0000256" key="2">
    <source>
        <dbReference type="SAM" id="Phobius"/>
    </source>
</evidence>
<protein>
    <recommendedName>
        <fullName evidence="4">TRP C-terminal domain-containing protein</fullName>
    </recommendedName>
</protein>
<evidence type="ECO:0000313" key="5">
    <source>
        <dbReference type="EMBL" id="TMW66070.1"/>
    </source>
</evidence>
<name>A0A8K1CMK3_PYTOL</name>
<evidence type="ECO:0000256" key="3">
    <source>
        <dbReference type="SAM" id="SignalP"/>
    </source>
</evidence>
<sequence length="1036" mass="107828">MVRVHRLVQVVALAAVFLTSVCADDVPATRKLQGLNLSADVDIGIGASSSSSEPPVAVTPSPTAGPSETPGPSPISTPEAPESPPPVPSSSTSAPTPSETTVTPQPSDSDSSPPPPSSDLPSPSSGAPTPSSDIPAPSSDTPAPPTDPSTAPPTDPTTAPPTDPTTAPPTDPTTAPPTDPTTAPPTDPSTAPPTDPTTAPPTDPTTAPPTDPTTAPPTDPTTAPPTDPTTAPPTDPTTAPPTDPTTAPPTDPTTAPPTDPTTAPPTDPTTAPPTDPTTAPPTDPTTAPPTDPTTAPPTDPTTAPPTDPTTAPPTDPTTAPPTDPTTAPPTDPTTAPPTDPTTAPPTDPSTAPPTDPTTAPPTDPTTAPPTDPTTAPPTDPTTAPPTDPTTAPPTDPTTAPPTDPTTAPPTDPTTAPPTDPTTAPPTDPVDPPSSSPPSPPPTVTDGEGPKPTTAPPPVVSVDVGVETNAPTRPSKTEESSTSTPSPVINKEADKQDIIVFNSSDATSAPAADPFKITVIEDKTEKPVVLDIQSNSATTETPKPYVRGDLSSTPEPTIEDGSNSNAGTSPGIGTDEPNVIGGRRRNSATDAESLLSKSSAAFHDFLRYAACAFAGISVALLLFFHYVSLDATLTWTNSSWSPNTWEFLLFVGYLQQMASVGQLTLLKTPYFLWDFSDSFAWTNFLIQRSVSSDSRRLETIVLGGVVAYADRLGINESKILVHSVIGFVVVFGVLISIFFVVAMLAKRKAEQAMDDPSNLNNVTHDVHRLRSASIRTLGLCVLIWYFSLYPLSLYASFEISMEVQAKSVAGALALAIIALAIICFGILAWAGRVILHQNKEQLLQFENIATWGSLYAEYTYRSRMFFIVGALVQITTGILIGSMDSDPTQLIVVIAIEAIYLLAVFVMTPFAETLVQYFTYGLGFLKILNYGLAFAFLNSNTMNGTSRSRVANAFIGINTIVILAWFIRQLVVFSSYIRAWSHRTSFEELGHGEQDPAAKYEVRTASDSDAYASVSTARHGDGNSSMGNASHGPSTVF</sequence>
<dbReference type="AlphaFoldDB" id="A0A8K1CMK3"/>
<keyword evidence="6" id="KW-1185">Reference proteome</keyword>
<evidence type="ECO:0000256" key="1">
    <source>
        <dbReference type="SAM" id="MobiDB-lite"/>
    </source>
</evidence>
<evidence type="ECO:0000259" key="4">
    <source>
        <dbReference type="Pfam" id="PF06011"/>
    </source>
</evidence>
<dbReference type="PANTHER" id="PTHR31145">
    <property type="entry name" value="INTEGRAL MEMBRANE PROTEIN (AFU_ORTHOLOGUE AFUA_7G01610)"/>
    <property type="match status" value="1"/>
</dbReference>
<dbReference type="EMBL" id="SPLM01000036">
    <property type="protein sequence ID" value="TMW66070.1"/>
    <property type="molecule type" value="Genomic_DNA"/>
</dbReference>
<dbReference type="Pfam" id="PF06011">
    <property type="entry name" value="TRP"/>
    <property type="match status" value="1"/>
</dbReference>
<feature type="compositionally biased region" description="Low complexity" evidence="1">
    <location>
        <begin position="89"/>
        <end position="111"/>
    </location>
</feature>
<feature type="signal peptide" evidence="3">
    <location>
        <begin position="1"/>
        <end position="23"/>
    </location>
</feature>
<feature type="chain" id="PRO_5035423585" description="TRP C-terminal domain-containing protein" evidence="3">
    <location>
        <begin position="24"/>
        <end position="1036"/>
    </location>
</feature>
<reference evidence="5" key="1">
    <citation type="submission" date="2019-03" db="EMBL/GenBank/DDBJ databases">
        <title>Long read genome sequence of the mycoparasitic Pythium oligandrum ATCC 38472 isolated from sugarbeet rhizosphere.</title>
        <authorList>
            <person name="Gaulin E."/>
        </authorList>
    </citation>
    <scope>NUCLEOTIDE SEQUENCE</scope>
    <source>
        <strain evidence="5">ATCC 38472_TT</strain>
    </source>
</reference>
<feature type="transmembrane region" description="Helical" evidence="2">
    <location>
        <begin position="808"/>
        <end position="829"/>
    </location>
</feature>
<feature type="region of interest" description="Disordered" evidence="1">
    <location>
        <begin position="533"/>
        <end position="584"/>
    </location>
</feature>